<comment type="caution">
    <text evidence="1">The sequence shown here is derived from an EMBL/GenBank/DDBJ whole genome shotgun (WGS) entry which is preliminary data.</text>
</comment>
<name>A0A0G1QQ93_9BACT</name>
<protein>
    <recommendedName>
        <fullName evidence="3">Peptidase M3A/M3B catalytic domain-containing protein</fullName>
    </recommendedName>
</protein>
<evidence type="ECO:0008006" key="3">
    <source>
        <dbReference type="Google" id="ProtNLM"/>
    </source>
</evidence>
<dbReference type="EMBL" id="LCLS01000046">
    <property type="protein sequence ID" value="KKU19948.1"/>
    <property type="molecule type" value="Genomic_DNA"/>
</dbReference>
<dbReference type="Proteomes" id="UP000034107">
    <property type="component" value="Unassembled WGS sequence"/>
</dbReference>
<evidence type="ECO:0000313" key="1">
    <source>
        <dbReference type="EMBL" id="KKU19948.1"/>
    </source>
</evidence>
<proteinExistence type="predicted"/>
<organism evidence="1 2">
    <name type="scientific">Candidatus Nomurabacteria bacterium GW2011_GWA1_46_11</name>
    <dbReference type="NCBI Taxonomy" id="1618732"/>
    <lineage>
        <taxon>Bacteria</taxon>
        <taxon>Candidatus Nomuraibacteriota</taxon>
    </lineage>
</organism>
<reference evidence="1 2" key="1">
    <citation type="journal article" date="2015" name="Nature">
        <title>rRNA introns, odd ribosomes, and small enigmatic genomes across a large radiation of phyla.</title>
        <authorList>
            <person name="Brown C.T."/>
            <person name="Hug L.A."/>
            <person name="Thomas B.C."/>
            <person name="Sharon I."/>
            <person name="Castelle C.J."/>
            <person name="Singh A."/>
            <person name="Wilkins M.J."/>
            <person name="Williams K.H."/>
            <person name="Banfield J.F."/>
        </authorList>
    </citation>
    <scope>NUCLEOTIDE SEQUENCE [LARGE SCALE GENOMIC DNA]</scope>
</reference>
<gene>
    <name evidence="1" type="ORF">UX31_C0046G0008</name>
</gene>
<feature type="non-terminal residue" evidence="1">
    <location>
        <position position="300"/>
    </location>
</feature>
<sequence length="300" mass="35176">MNKAIKLLDQLNSQYLKLHKNYEELFWVSYMGDHSVDKHKDTAMAKRDAFRASPEYPAQIRALLPEADAKTRQRLTHWLKFFDCYQTPVQLLALKKKIDQLESLIHKKLASRKEGYTDPKTKRFVAASIVKMRTMIRTNSEEVVRKACFEACEQLAGSLIQEYIQLVSLRNQYARSLGYQDFYDYKVQREDGMTKAELFGLFEEIYQKTKYAFKDLRRLEKLTPGLRQPWNFGYLLAGDFTKEEDPYFQFSEAVPRWGLSFAAMGINFQGGKLKLDLLDRKGKYNNGFCHWPDLVHFKNG</sequence>
<dbReference type="SUPFAM" id="SSF55486">
    <property type="entry name" value="Metalloproteases ('zincins'), catalytic domain"/>
    <property type="match status" value="1"/>
</dbReference>
<evidence type="ECO:0000313" key="2">
    <source>
        <dbReference type="Proteomes" id="UP000034107"/>
    </source>
</evidence>
<dbReference type="AlphaFoldDB" id="A0A0G1QQ93"/>
<dbReference type="Gene3D" id="1.10.1370.30">
    <property type="match status" value="1"/>
</dbReference>
<accession>A0A0G1QQ93</accession>